<organism evidence="1 2">
    <name type="scientific">Candidatus Muproteobacteria bacterium RBG_16_65_34</name>
    <dbReference type="NCBI Taxonomy" id="1817760"/>
    <lineage>
        <taxon>Bacteria</taxon>
        <taxon>Pseudomonadati</taxon>
        <taxon>Pseudomonadota</taxon>
        <taxon>Candidatus Muproteobacteria</taxon>
    </lineage>
</organism>
<gene>
    <name evidence="1" type="ORF">A2151_05225</name>
</gene>
<dbReference type="Pfam" id="PF21842">
    <property type="entry name" value="DUF6901"/>
    <property type="match status" value="1"/>
</dbReference>
<dbReference type="STRING" id="1817760.A2151_05225"/>
<proteinExistence type="predicted"/>
<dbReference type="Proteomes" id="UP000178885">
    <property type="component" value="Unassembled WGS sequence"/>
</dbReference>
<sequence length="239" mass="26083">MGPNLVEYRFHLPGGASHRIVVGLDPATLEARAGGSGELPDWTRLEFHKCPNCPLTPAQSPHCPAAVGLVELTRMGAELLSHDELEVEVVTPARTVAGRTTAQRAVSSLMGLSIATSGCPHTRFFKTMAHFHLPFATEEETIFRAVSVYLMGQYFRRRAGETPDWELEGLNRIYRDVQTINTQLAHRLRAASSKDAAVNAVILLDLLAKAVPDSVADSLEEIRRLFPFFVSGSGGARPP</sequence>
<protein>
    <submittedName>
        <fullName evidence="1">Uncharacterized protein</fullName>
    </submittedName>
</protein>
<dbReference type="InterPro" id="IPR054196">
    <property type="entry name" value="DUF6901"/>
</dbReference>
<dbReference type="AlphaFoldDB" id="A0A1F6TSC5"/>
<dbReference type="EMBL" id="MFSU01000039">
    <property type="protein sequence ID" value="OGI48031.1"/>
    <property type="molecule type" value="Genomic_DNA"/>
</dbReference>
<accession>A0A1F6TSC5</accession>
<name>A0A1F6TSC5_9PROT</name>
<comment type="caution">
    <text evidence="1">The sequence shown here is derived from an EMBL/GenBank/DDBJ whole genome shotgun (WGS) entry which is preliminary data.</text>
</comment>
<evidence type="ECO:0000313" key="2">
    <source>
        <dbReference type="Proteomes" id="UP000178885"/>
    </source>
</evidence>
<reference evidence="1 2" key="1">
    <citation type="journal article" date="2016" name="Nat. Commun.">
        <title>Thousands of microbial genomes shed light on interconnected biogeochemical processes in an aquifer system.</title>
        <authorList>
            <person name="Anantharaman K."/>
            <person name="Brown C.T."/>
            <person name="Hug L.A."/>
            <person name="Sharon I."/>
            <person name="Castelle C.J."/>
            <person name="Probst A.J."/>
            <person name="Thomas B.C."/>
            <person name="Singh A."/>
            <person name="Wilkins M.J."/>
            <person name="Karaoz U."/>
            <person name="Brodie E.L."/>
            <person name="Williams K.H."/>
            <person name="Hubbard S.S."/>
            <person name="Banfield J.F."/>
        </authorList>
    </citation>
    <scope>NUCLEOTIDE SEQUENCE [LARGE SCALE GENOMIC DNA]</scope>
</reference>
<evidence type="ECO:0000313" key="1">
    <source>
        <dbReference type="EMBL" id="OGI48031.1"/>
    </source>
</evidence>